<evidence type="ECO:0000256" key="11">
    <source>
        <dbReference type="ARBA" id="ARBA00023065"/>
    </source>
</evidence>
<evidence type="ECO:0000259" key="19">
    <source>
        <dbReference type="Pfam" id="PF00520"/>
    </source>
</evidence>
<dbReference type="GO" id="GO:0007268">
    <property type="term" value="P:chemical synaptic transmission"/>
    <property type="evidence" value="ECO:0007669"/>
    <property type="project" value="TreeGrafter"/>
</dbReference>
<keyword evidence="12 18" id="KW-0472">Membrane</keyword>
<protein>
    <submittedName>
        <fullName evidence="20">Voltage-dependent P/Q-type calcium channel subunit alpha-1A</fullName>
    </submittedName>
</protein>
<dbReference type="GO" id="GO:0005891">
    <property type="term" value="C:voltage-gated calcium channel complex"/>
    <property type="evidence" value="ECO:0007669"/>
    <property type="project" value="InterPro"/>
</dbReference>
<evidence type="ECO:0000256" key="7">
    <source>
        <dbReference type="ARBA" id="ARBA00022737"/>
    </source>
</evidence>
<feature type="transmembrane region" description="Helical" evidence="18">
    <location>
        <begin position="561"/>
        <end position="581"/>
    </location>
</feature>
<evidence type="ECO:0000256" key="1">
    <source>
        <dbReference type="ARBA" id="ARBA00004141"/>
    </source>
</evidence>
<dbReference type="GO" id="GO:0045202">
    <property type="term" value="C:synapse"/>
    <property type="evidence" value="ECO:0007669"/>
    <property type="project" value="GOC"/>
</dbReference>
<feature type="domain" description="Ion transport" evidence="19">
    <location>
        <begin position="159"/>
        <end position="444"/>
    </location>
</feature>
<evidence type="ECO:0000313" key="20">
    <source>
        <dbReference type="EMBL" id="GAA49309.1"/>
    </source>
</evidence>
<keyword evidence="5 18" id="KW-0812">Transmembrane</keyword>
<evidence type="ECO:0000256" key="8">
    <source>
        <dbReference type="ARBA" id="ARBA00022837"/>
    </source>
</evidence>
<dbReference type="PANTHER" id="PTHR45628:SF7">
    <property type="entry name" value="VOLTAGE-DEPENDENT CALCIUM CHANNEL TYPE A SUBUNIT ALPHA-1"/>
    <property type="match status" value="1"/>
</dbReference>
<gene>
    <name evidence="20" type="ORF">CLF_102839</name>
</gene>
<evidence type="ECO:0000256" key="5">
    <source>
        <dbReference type="ARBA" id="ARBA00022692"/>
    </source>
</evidence>
<keyword evidence="7" id="KW-0677">Repeat</keyword>
<feature type="non-terminal residue" evidence="20">
    <location>
        <position position="775"/>
    </location>
</feature>
<keyword evidence="2" id="KW-0813">Transport</keyword>
<keyword evidence="4 16" id="KW-0107">Calcium channel</keyword>
<organism evidence="20 21">
    <name type="scientific">Clonorchis sinensis</name>
    <name type="common">Chinese liver fluke</name>
    <dbReference type="NCBI Taxonomy" id="79923"/>
    <lineage>
        <taxon>Eukaryota</taxon>
        <taxon>Metazoa</taxon>
        <taxon>Spiralia</taxon>
        <taxon>Lophotrochozoa</taxon>
        <taxon>Platyhelminthes</taxon>
        <taxon>Trematoda</taxon>
        <taxon>Digenea</taxon>
        <taxon>Opisthorchiida</taxon>
        <taxon>Opisthorchiata</taxon>
        <taxon>Opisthorchiidae</taxon>
        <taxon>Clonorchis</taxon>
    </lineage>
</organism>
<feature type="binding site" evidence="15">
    <location>
        <position position="740"/>
    </location>
    <ligand>
        <name>Ca(2+)</name>
        <dbReference type="ChEBI" id="CHEBI:29108"/>
    </ligand>
</feature>
<keyword evidence="11" id="KW-0406">Ion transport</keyword>
<evidence type="ECO:0000256" key="16">
    <source>
        <dbReference type="RuleBase" id="RU003808"/>
    </source>
</evidence>
<keyword evidence="3 16" id="KW-0109">Calcium transport</keyword>
<feature type="domain" description="Ion transport" evidence="19">
    <location>
        <begin position="560"/>
        <end position="775"/>
    </location>
</feature>
<accession>G7Y8M4</accession>
<feature type="transmembrane region" description="Helical" evidence="18">
    <location>
        <begin position="231"/>
        <end position="254"/>
    </location>
</feature>
<dbReference type="FunFam" id="1.10.287.70:FF:000007">
    <property type="entry name" value="Voltage-dependent L-type calcium channel subunit alpha"/>
    <property type="match status" value="1"/>
</dbReference>
<keyword evidence="21" id="KW-1185">Reference proteome</keyword>
<feature type="transmembrane region" description="Helical" evidence="18">
    <location>
        <begin position="289"/>
        <end position="311"/>
    </location>
</feature>
<keyword evidence="13" id="KW-0325">Glycoprotein</keyword>
<evidence type="ECO:0000256" key="14">
    <source>
        <dbReference type="ARBA" id="ARBA00023303"/>
    </source>
</evidence>
<feature type="transmembrane region" description="Helical" evidence="18">
    <location>
        <begin position="596"/>
        <end position="618"/>
    </location>
</feature>
<keyword evidence="14" id="KW-0407">Ion channel</keyword>
<dbReference type="Pfam" id="PF00520">
    <property type="entry name" value="Ion_trans"/>
    <property type="match status" value="2"/>
</dbReference>
<dbReference type="FunFam" id="1.20.120.350:FF:000043">
    <property type="entry name" value="Voltage-dependent L-type calcium channel subunit alpha"/>
    <property type="match status" value="1"/>
</dbReference>
<dbReference type="SUPFAM" id="SSF81324">
    <property type="entry name" value="Voltage-gated potassium channels"/>
    <property type="match status" value="2"/>
</dbReference>
<keyword evidence="17" id="KW-0175">Coiled coil</keyword>
<reference key="2">
    <citation type="submission" date="2011-10" db="EMBL/GenBank/DDBJ databases">
        <title>The genome and transcriptome sequence of Clonorchis sinensis provide insights into the carcinogenic liver fluke.</title>
        <authorList>
            <person name="Wang X."/>
            <person name="Huang Y."/>
            <person name="Chen W."/>
            <person name="Liu H."/>
            <person name="Guo L."/>
            <person name="Chen Y."/>
            <person name="Luo F."/>
            <person name="Zhou W."/>
            <person name="Sun J."/>
            <person name="Mao Q."/>
            <person name="Liang P."/>
            <person name="Zhou C."/>
            <person name="Tian Y."/>
            <person name="Men J."/>
            <person name="Lv X."/>
            <person name="Huang L."/>
            <person name="Zhou J."/>
            <person name="Hu Y."/>
            <person name="Li R."/>
            <person name="Zhang F."/>
            <person name="Lei H."/>
            <person name="Li X."/>
            <person name="Hu X."/>
            <person name="Liang C."/>
            <person name="Xu J."/>
            <person name="Wu Z."/>
            <person name="Yu X."/>
        </authorList>
    </citation>
    <scope>NUCLEOTIDE SEQUENCE</scope>
    <source>
        <strain>Henan</strain>
    </source>
</reference>
<dbReference type="AlphaFoldDB" id="G7Y8M4"/>
<evidence type="ECO:0000256" key="13">
    <source>
        <dbReference type="ARBA" id="ARBA00023180"/>
    </source>
</evidence>
<evidence type="ECO:0000256" key="4">
    <source>
        <dbReference type="ARBA" id="ARBA00022673"/>
    </source>
</evidence>
<keyword evidence="9 16" id="KW-0851">Voltage-gated channel</keyword>
<keyword evidence="6 15" id="KW-0479">Metal-binding</keyword>
<feature type="transmembrane region" description="Helical" evidence="18">
    <location>
        <begin position="756"/>
        <end position="774"/>
    </location>
</feature>
<evidence type="ECO:0000256" key="10">
    <source>
        <dbReference type="ARBA" id="ARBA00022989"/>
    </source>
</evidence>
<name>G7Y8M4_CLOSI</name>
<comment type="subcellular location">
    <subcellularLocation>
        <location evidence="1 16">Membrane</location>
        <topology evidence="1 16">Multi-pass membrane protein</topology>
    </subcellularLocation>
</comment>
<evidence type="ECO:0000256" key="17">
    <source>
        <dbReference type="SAM" id="Coils"/>
    </source>
</evidence>
<sequence>MRVLEITSRFEKLKDNEYSVASEQSLLFALKSYFLWIAEDIGCQDGSHTHQRKPPASPTVIRVSSVHLYVTKQSGMDAGSLYSNRFVLDCTECDHRKCRQSFCMHDVEVNKCFPVDFSVANGFRLCTLGRSDKTCCMTLLVYFHPVSPRLLLAMCVCTPFEYMVLFTIIANCVCLAMEVHLPSKDKRPLSEKLEMTEKYFMGIFTFEASLKIIALGFILHSGSYLRNVWNILDFIVVVTGFLTMFMTSGSGVNLRTLRAVRVLRPLKLVSGVPSLQVVLTSILKAMAPLLQIGILVLFAILIFAIIGLEFYSGVFHVTCFNEDNPTELPNTIPNAPGLVPCQPQDNNSRQVGAFNCPAGFTCKGYWEGPNYGITSFDNIGYAMLTVFQCITMEGWTDVLYMTNRAYGPRFNWIYFIPLIVIGAFLLINLVLGVLSGEFAKERERVEKRRAFLKLRRQQQSDRELNGYLDWIQKAEEVILAEEQTSFAEKLRIIKARKRAEKLRRRSNDAEKQQVASELESFEAAARGRKVSGESPTDRSRVRNSLSSVRFVIRRLVKSQKFYIAVVVLVLLNTLCVSIEFYGQPDWFTEFLSYTEYVFLAIFMCEMILKIYGLGAILYFQSSFNIFDFVVVIASLFEIIWQIFYPSDSFGFSALRSIRLLRIFKITRYWGSLRNLVLSLLNAMRSILSLLFLLFLFMLIFALLGMQLFGGEFNFDDGKPSQNFDTFVKALLTVFQILTGEDWNAIMYDGIRSQGGVNNGGFIYCVYFVLLVLFGN</sequence>
<evidence type="ECO:0000313" key="21">
    <source>
        <dbReference type="Proteomes" id="UP000008909"/>
    </source>
</evidence>
<evidence type="ECO:0000256" key="18">
    <source>
        <dbReference type="SAM" id="Phobius"/>
    </source>
</evidence>
<dbReference type="GO" id="GO:0098703">
    <property type="term" value="P:calcium ion import across plasma membrane"/>
    <property type="evidence" value="ECO:0007669"/>
    <property type="project" value="TreeGrafter"/>
</dbReference>
<dbReference type="FunFam" id="1.20.120.350:FF:000001">
    <property type="entry name" value="Voltage-dependent L-type calcium channel subunit alpha"/>
    <property type="match status" value="1"/>
</dbReference>
<feature type="transmembrane region" description="Helical" evidence="18">
    <location>
        <begin position="379"/>
        <end position="400"/>
    </location>
</feature>
<reference evidence="20" key="1">
    <citation type="journal article" date="2011" name="Genome Biol.">
        <title>The draft genome of the carcinogenic human liver fluke Clonorchis sinensis.</title>
        <authorList>
            <person name="Wang X."/>
            <person name="Chen W."/>
            <person name="Huang Y."/>
            <person name="Sun J."/>
            <person name="Men J."/>
            <person name="Liu H."/>
            <person name="Luo F."/>
            <person name="Guo L."/>
            <person name="Lv X."/>
            <person name="Deng C."/>
            <person name="Zhou C."/>
            <person name="Fan Y."/>
            <person name="Li X."/>
            <person name="Huang L."/>
            <person name="Hu Y."/>
            <person name="Liang C."/>
            <person name="Hu X."/>
            <person name="Xu J."/>
            <person name="Yu X."/>
        </authorList>
    </citation>
    <scope>NUCLEOTIDE SEQUENCE [LARGE SCALE GENOMIC DNA]</scope>
    <source>
        <strain evidence="20">Henan</strain>
    </source>
</reference>
<evidence type="ECO:0000256" key="15">
    <source>
        <dbReference type="PIRSR" id="PIRSR602077-1"/>
    </source>
</evidence>
<dbReference type="InterPro" id="IPR005821">
    <property type="entry name" value="Ion_trans_dom"/>
</dbReference>
<dbReference type="GO" id="GO:0046872">
    <property type="term" value="F:metal ion binding"/>
    <property type="evidence" value="ECO:0007669"/>
    <property type="project" value="UniProtKB-KW"/>
</dbReference>
<evidence type="ECO:0000256" key="6">
    <source>
        <dbReference type="ARBA" id="ARBA00022723"/>
    </source>
</evidence>
<feature type="transmembrane region" description="Helical" evidence="18">
    <location>
        <begin position="160"/>
        <end position="179"/>
    </location>
</feature>
<dbReference type="InterPro" id="IPR050599">
    <property type="entry name" value="VDCC_alpha-1_subunit"/>
</dbReference>
<dbReference type="Gene3D" id="1.10.287.70">
    <property type="match status" value="2"/>
</dbReference>
<evidence type="ECO:0000256" key="2">
    <source>
        <dbReference type="ARBA" id="ARBA00022448"/>
    </source>
</evidence>
<dbReference type="Gene3D" id="6.10.250.2500">
    <property type="match status" value="1"/>
</dbReference>
<dbReference type="EMBL" id="DF142949">
    <property type="protein sequence ID" value="GAA49309.1"/>
    <property type="molecule type" value="Genomic_DNA"/>
</dbReference>
<dbReference type="Gene3D" id="1.20.120.350">
    <property type="entry name" value="Voltage-gated potassium channels. Chain C"/>
    <property type="match status" value="2"/>
</dbReference>
<proteinExistence type="inferred from homology"/>
<dbReference type="Proteomes" id="UP000008909">
    <property type="component" value="Unassembled WGS sequence"/>
</dbReference>
<feature type="coiled-coil region" evidence="17">
    <location>
        <begin position="492"/>
        <end position="519"/>
    </location>
</feature>
<dbReference type="PRINTS" id="PR00167">
    <property type="entry name" value="CACHANNEL"/>
</dbReference>
<evidence type="ECO:0000256" key="12">
    <source>
        <dbReference type="ARBA" id="ARBA00023136"/>
    </source>
</evidence>
<evidence type="ECO:0000256" key="9">
    <source>
        <dbReference type="ARBA" id="ARBA00022882"/>
    </source>
</evidence>
<feature type="transmembrane region" description="Helical" evidence="18">
    <location>
        <begin position="686"/>
        <end position="708"/>
    </location>
</feature>
<dbReference type="InterPro" id="IPR002077">
    <property type="entry name" value="VDCCAlpha1"/>
</dbReference>
<dbReference type="PANTHER" id="PTHR45628">
    <property type="entry name" value="VOLTAGE-DEPENDENT CALCIUM CHANNEL TYPE A SUBUNIT ALPHA-1"/>
    <property type="match status" value="1"/>
</dbReference>
<feature type="transmembrane region" description="Helical" evidence="18">
    <location>
        <begin position="625"/>
        <end position="643"/>
    </location>
</feature>
<feature type="transmembrane region" description="Helical" evidence="18">
    <location>
        <begin position="199"/>
        <end position="219"/>
    </location>
</feature>
<dbReference type="InterPro" id="IPR027359">
    <property type="entry name" value="Volt_channel_dom_sf"/>
</dbReference>
<comment type="similarity">
    <text evidence="16">Belongs to the calcium channel alpha-1 subunit (TC 1.A.1.11) family.</text>
</comment>
<evidence type="ECO:0000256" key="3">
    <source>
        <dbReference type="ARBA" id="ARBA00022568"/>
    </source>
</evidence>
<keyword evidence="8 15" id="KW-0106">Calcium</keyword>
<feature type="binding site" evidence="15">
    <location>
        <position position="393"/>
    </location>
    <ligand>
        <name>Ca(2+)</name>
        <dbReference type="ChEBI" id="CHEBI:29108"/>
    </ligand>
</feature>
<keyword evidence="10 18" id="KW-1133">Transmembrane helix</keyword>
<feature type="transmembrane region" description="Helical" evidence="18">
    <location>
        <begin position="412"/>
        <end position="434"/>
    </location>
</feature>
<dbReference type="GO" id="GO:0008331">
    <property type="term" value="F:high voltage-gated calcium channel activity"/>
    <property type="evidence" value="ECO:0007669"/>
    <property type="project" value="TreeGrafter"/>
</dbReference>